<gene>
    <name evidence="1" type="ORF">SAMN02910314_00574</name>
</gene>
<accession>A0A172RZS9</accession>
<evidence type="ECO:0000313" key="1">
    <source>
        <dbReference type="EMBL" id="SEO56322.1"/>
    </source>
</evidence>
<organism evidence="1 2">
    <name type="scientific">Denitrobacterium detoxificans</name>
    <dbReference type="NCBI Taxonomy" id="79604"/>
    <lineage>
        <taxon>Bacteria</taxon>
        <taxon>Bacillati</taxon>
        <taxon>Actinomycetota</taxon>
        <taxon>Coriobacteriia</taxon>
        <taxon>Eggerthellales</taxon>
        <taxon>Eggerthellaceae</taxon>
        <taxon>Denitrobacterium</taxon>
    </lineage>
</organism>
<dbReference type="Gene3D" id="3.90.1170.40">
    <property type="entry name" value="Molybdopterin biosynthesis MoaE subunit"/>
    <property type="match status" value="1"/>
</dbReference>
<name>A0A172RZS9_9ACTN</name>
<dbReference type="AlphaFoldDB" id="A0A172RZS9"/>
<proteinExistence type="predicted"/>
<protein>
    <recommendedName>
        <fullName evidence="3">Molybdopterin biosynthesis protein</fullName>
    </recommendedName>
</protein>
<evidence type="ECO:0008006" key="3">
    <source>
        <dbReference type="Google" id="ProtNLM"/>
    </source>
</evidence>
<dbReference type="SUPFAM" id="SSF54690">
    <property type="entry name" value="Molybdopterin synthase subunit MoaE"/>
    <property type="match status" value="1"/>
</dbReference>
<keyword evidence="2" id="KW-1185">Reference proteome</keyword>
<sequence length="131" mass="14273">MSQEPSLDAWLAEAKQDPQASQCGMYLFHNGVVRATPKAQVRGGEEGLPAVERVDFSYNAEGVQEAIAKTLEREGIYYARVWLAEGSVPVGGSLMYVLIGGDIRPRVIDALTFLVGTIKNELVVEAEAYVE</sequence>
<dbReference type="KEGG" id="ddt:AAY81_08780"/>
<dbReference type="Proteomes" id="UP000182975">
    <property type="component" value="Unassembled WGS sequence"/>
</dbReference>
<evidence type="ECO:0000313" key="2">
    <source>
        <dbReference type="Proteomes" id="UP000182975"/>
    </source>
</evidence>
<dbReference type="EMBL" id="FOEC01000002">
    <property type="protein sequence ID" value="SEO56322.1"/>
    <property type="molecule type" value="Genomic_DNA"/>
</dbReference>
<dbReference type="STRING" id="79604.AAY81_08780"/>
<dbReference type="GO" id="GO:0006777">
    <property type="term" value="P:Mo-molybdopterin cofactor biosynthetic process"/>
    <property type="evidence" value="ECO:0007669"/>
    <property type="project" value="InterPro"/>
</dbReference>
<dbReference type="RefSeq" id="WP_066664086.1">
    <property type="nucleotide sequence ID" value="NZ_CP011402.1"/>
</dbReference>
<reference evidence="2" key="1">
    <citation type="submission" date="2016-10" db="EMBL/GenBank/DDBJ databases">
        <authorList>
            <person name="Varghese N."/>
        </authorList>
    </citation>
    <scope>NUCLEOTIDE SEQUENCE [LARGE SCALE GENOMIC DNA]</scope>
    <source>
        <strain evidence="2">DSM 21843</strain>
    </source>
</reference>
<dbReference type="PATRIC" id="fig|79604.3.peg.1765"/>
<dbReference type="InterPro" id="IPR036563">
    <property type="entry name" value="MoaE_sf"/>
</dbReference>
<dbReference type="OrthoDB" id="9786032at2"/>